<dbReference type="PROSITE" id="PS50109">
    <property type="entry name" value="HIS_KIN"/>
    <property type="match status" value="1"/>
</dbReference>
<dbReference type="EMBL" id="JAMXIB010000006">
    <property type="protein sequence ID" value="MCO5724936.1"/>
    <property type="molecule type" value="Genomic_DNA"/>
</dbReference>
<dbReference type="InterPro" id="IPR011006">
    <property type="entry name" value="CheY-like_superfamily"/>
</dbReference>
<dbReference type="Pfam" id="PF00072">
    <property type="entry name" value="Response_reg"/>
    <property type="match status" value="1"/>
</dbReference>
<reference evidence="10 11" key="1">
    <citation type="submission" date="2022-06" db="EMBL/GenBank/DDBJ databases">
        <authorList>
            <person name="Xuan X."/>
        </authorList>
    </citation>
    <scope>NUCLEOTIDE SEQUENCE [LARGE SCALE GENOMIC DNA]</scope>
    <source>
        <strain evidence="10 11">2V75</strain>
    </source>
</reference>
<evidence type="ECO:0000259" key="9">
    <source>
        <dbReference type="PROSITE" id="PS50110"/>
    </source>
</evidence>
<evidence type="ECO:0000256" key="1">
    <source>
        <dbReference type="ARBA" id="ARBA00000085"/>
    </source>
</evidence>
<dbReference type="Gene3D" id="3.30.450.40">
    <property type="match status" value="1"/>
</dbReference>
<dbReference type="InterPro" id="IPR003661">
    <property type="entry name" value="HisK_dim/P_dom"/>
</dbReference>
<dbReference type="InterPro" id="IPR036890">
    <property type="entry name" value="HATPase_C_sf"/>
</dbReference>
<dbReference type="RefSeq" id="WP_252741315.1">
    <property type="nucleotide sequence ID" value="NZ_JAMXIB010000006.1"/>
</dbReference>
<evidence type="ECO:0000313" key="11">
    <source>
        <dbReference type="Proteomes" id="UP001206312"/>
    </source>
</evidence>
<dbReference type="SUPFAM" id="SSF47384">
    <property type="entry name" value="Homodimeric domain of signal transducing histidine kinase"/>
    <property type="match status" value="1"/>
</dbReference>
<keyword evidence="5" id="KW-0418">Kinase</keyword>
<dbReference type="SUPFAM" id="SSF55781">
    <property type="entry name" value="GAF domain-like"/>
    <property type="match status" value="1"/>
</dbReference>
<dbReference type="Gene3D" id="2.60.40.10">
    <property type="entry name" value="Immunoglobulins"/>
    <property type="match status" value="1"/>
</dbReference>
<accession>A0ABT1AY35</accession>
<dbReference type="CDD" id="cd16922">
    <property type="entry name" value="HATPase_EvgS-ArcB-TorS-like"/>
    <property type="match status" value="1"/>
</dbReference>
<dbReference type="InterPro" id="IPR004358">
    <property type="entry name" value="Sig_transdc_His_kin-like_C"/>
</dbReference>
<feature type="signal peptide" evidence="7">
    <location>
        <begin position="1"/>
        <end position="31"/>
    </location>
</feature>
<evidence type="ECO:0000256" key="5">
    <source>
        <dbReference type="ARBA" id="ARBA00022777"/>
    </source>
</evidence>
<name>A0ABT1AY35_9FLAO</name>
<dbReference type="SUPFAM" id="SSF63829">
    <property type="entry name" value="Calcium-dependent phosphotriesterase"/>
    <property type="match status" value="1"/>
</dbReference>
<evidence type="ECO:0000256" key="3">
    <source>
        <dbReference type="ARBA" id="ARBA00022553"/>
    </source>
</evidence>
<feature type="domain" description="Response regulatory" evidence="9">
    <location>
        <begin position="1258"/>
        <end position="1371"/>
    </location>
</feature>
<dbReference type="InterPro" id="IPR013783">
    <property type="entry name" value="Ig-like_fold"/>
</dbReference>
<feature type="modified residue" description="4-aspartylphosphate" evidence="6">
    <location>
        <position position="1307"/>
    </location>
</feature>
<dbReference type="InterPro" id="IPR015943">
    <property type="entry name" value="WD40/YVTN_repeat-like_dom_sf"/>
</dbReference>
<dbReference type="InterPro" id="IPR003594">
    <property type="entry name" value="HATPase_dom"/>
</dbReference>
<dbReference type="SMART" id="SM00448">
    <property type="entry name" value="REC"/>
    <property type="match status" value="1"/>
</dbReference>
<evidence type="ECO:0000256" key="6">
    <source>
        <dbReference type="PROSITE-ProRule" id="PRU00169"/>
    </source>
</evidence>
<dbReference type="InterPro" id="IPR011123">
    <property type="entry name" value="Y_Y_Y"/>
</dbReference>
<gene>
    <name evidence="10" type="ORF">NG653_08730</name>
</gene>
<dbReference type="PRINTS" id="PR00344">
    <property type="entry name" value="BCTRLSENSOR"/>
</dbReference>
<proteinExistence type="predicted"/>
<dbReference type="PANTHER" id="PTHR43547">
    <property type="entry name" value="TWO-COMPONENT HISTIDINE KINASE"/>
    <property type="match status" value="1"/>
</dbReference>
<comment type="caution">
    <text evidence="10">The sequence shown here is derived from an EMBL/GenBank/DDBJ whole genome shotgun (WGS) entry which is preliminary data.</text>
</comment>
<dbReference type="InterPro" id="IPR005467">
    <property type="entry name" value="His_kinase_dom"/>
</dbReference>
<evidence type="ECO:0000256" key="2">
    <source>
        <dbReference type="ARBA" id="ARBA00012438"/>
    </source>
</evidence>
<dbReference type="InterPro" id="IPR003018">
    <property type="entry name" value="GAF"/>
</dbReference>
<evidence type="ECO:0000256" key="7">
    <source>
        <dbReference type="SAM" id="SignalP"/>
    </source>
</evidence>
<comment type="catalytic activity">
    <reaction evidence="1">
        <text>ATP + protein L-histidine = ADP + protein N-phospho-L-histidine.</text>
        <dbReference type="EC" id="2.7.13.3"/>
    </reaction>
</comment>
<dbReference type="SUPFAM" id="SSF52172">
    <property type="entry name" value="CheY-like"/>
    <property type="match status" value="2"/>
</dbReference>
<dbReference type="Pfam" id="PF02518">
    <property type="entry name" value="HATPase_c"/>
    <property type="match status" value="1"/>
</dbReference>
<dbReference type="Proteomes" id="UP001206312">
    <property type="component" value="Unassembled WGS sequence"/>
</dbReference>
<keyword evidence="4" id="KW-0808">Transferase</keyword>
<protein>
    <recommendedName>
        <fullName evidence="2">histidine kinase</fullName>
        <ecNumber evidence="2">2.7.13.3</ecNumber>
    </recommendedName>
</protein>
<dbReference type="Pfam" id="PF00512">
    <property type="entry name" value="HisKA"/>
    <property type="match status" value="1"/>
</dbReference>
<keyword evidence="3 6" id="KW-0597">Phosphoprotein</keyword>
<dbReference type="PANTHER" id="PTHR43547:SF2">
    <property type="entry name" value="HYBRID SIGNAL TRANSDUCTION HISTIDINE KINASE C"/>
    <property type="match status" value="1"/>
</dbReference>
<keyword evidence="11" id="KW-1185">Reference proteome</keyword>
<dbReference type="Gene3D" id="3.30.565.10">
    <property type="entry name" value="Histidine kinase-like ATPase, C-terminal domain"/>
    <property type="match status" value="1"/>
</dbReference>
<dbReference type="SMART" id="SM00387">
    <property type="entry name" value="HATPase_c"/>
    <property type="match status" value="1"/>
</dbReference>
<dbReference type="InterPro" id="IPR036097">
    <property type="entry name" value="HisK_dim/P_sf"/>
</dbReference>
<dbReference type="InterPro" id="IPR029016">
    <property type="entry name" value="GAF-like_dom_sf"/>
</dbReference>
<evidence type="ECO:0000256" key="4">
    <source>
        <dbReference type="ARBA" id="ARBA00022679"/>
    </source>
</evidence>
<dbReference type="Pfam" id="PF13185">
    <property type="entry name" value="GAF_2"/>
    <property type="match status" value="1"/>
</dbReference>
<dbReference type="SMART" id="SM00388">
    <property type="entry name" value="HisKA"/>
    <property type="match status" value="1"/>
</dbReference>
<dbReference type="Gene3D" id="3.40.50.2300">
    <property type="match status" value="2"/>
</dbReference>
<dbReference type="Gene3D" id="2.130.10.10">
    <property type="entry name" value="YVTN repeat-like/Quinoprotein amine dehydrogenase"/>
    <property type="match status" value="2"/>
</dbReference>
<dbReference type="InterPro" id="IPR001789">
    <property type="entry name" value="Sig_transdc_resp-reg_receiver"/>
</dbReference>
<evidence type="ECO:0000259" key="8">
    <source>
        <dbReference type="PROSITE" id="PS50109"/>
    </source>
</evidence>
<evidence type="ECO:0000313" key="10">
    <source>
        <dbReference type="EMBL" id="MCO5724936.1"/>
    </source>
</evidence>
<dbReference type="SUPFAM" id="SSF55874">
    <property type="entry name" value="ATPase domain of HSP90 chaperone/DNA topoisomerase II/histidine kinase"/>
    <property type="match status" value="1"/>
</dbReference>
<keyword evidence="7" id="KW-0732">Signal</keyword>
<dbReference type="Gene3D" id="1.10.287.130">
    <property type="match status" value="1"/>
</dbReference>
<feature type="domain" description="Histidine kinase" evidence="8">
    <location>
        <begin position="993"/>
        <end position="1225"/>
    </location>
</feature>
<sequence>MRKTPICRTPIQRYWLPFLCAFCLSSLPAQQQVGRPLITNYKYQEYDAAPINWWALEDDNGVMYFANQGGPLQFDGVNWRDIDTNGSSRSMAKDDKGTIYIGGNGEFGYLVPNAVGEMKFVSLVDKIPEGDRNFADVWEIDVYKGRVIFRTEFKLYCWDGETIKVIPSEQGYHVGAIVHGVYYLRIWNRGLCYLTDEDTFELVPGGERFAGERIYAMLPYDDKVLLGTRTQGFFLYDGKDFTPFKTELDEVIKGILYLPGVALDDGRYVFNTFGNGAYLMDKEGNYIQKYTSENGLQDGSATFAYVDSRGVLWMPLFNGISSVNLNSPFTAVDANMGLTTTVFATYKFKETLYFSTNNGVAYLEKDSKQVKIIPGTNGQVGNFFEFRNRLYACTNGVGMFEIVGNDIKMVRADVNYDFRARLINQSTTDPRRIIVEHQQGIKSFYFDEKVDQFVEESSTSKLISGSGELFETSEGVFWTNDGQEDGVMVKLVPEFIDGKLDLEASQYIKYGTGQGLPDAGIGFNTIDDELFIFSGEVEKTYGYNPEANRFEERKFFFDEYLDWDRPGTQPLETSDGKVFFGTGKGILVAEKVNGEYQVTNTETFKGIQNNRIFTIYAEEPREDGSRVIWFSGPDGAIRYEGNLETPTIPDFHTDIRSISIAGDSLVYSGNIALPEDLSFSFDNNSVNFGYAAPLFIGQKEIQYSTRLTGFDSKWSDWTTQTAREYINLPPGPYTFSVKARNIYGEVSEVVSVPFSISPPWYRTWWAYGLFALGALALLYFIVRARTRILVNQRKALEAKVEDRTREVQQRLNELATVNSVTKALNDKLELDELIQLVGNKMKEVFNSDITYLALLDRETSIINFPYQDGDDMPPMQLGEGLTSRIIQTGDSLLINRDVDIMAEYNKHGIQQTGKQAISYLGVPIPVEDSIIGVLSVQSTQHESRFKEEDKKLLSTIAINVGVALHNAELYEEAKVAKARAEEANEAKSAFLSTVSHELRTPLTSVLGFAKIIRKRLEDKIFPAVTVDDQKIKRTMKQVSENLDVVVSEGERLTTLINDVLDLAKIESGRMEWNMKPLFMQDVISRAVSATSSLFEQKKLALKKHITADLPLVSGDEDKLIQVVINLLSNAVKFTHKGTVTIDAYQDKNQLIVEVQDTGVGIAEEDKHKIFERFRQAGDTLTDKPQGTGLGLPICREIIEHHGGIIWMKSEPGVGSTFFFSIPVMGESGDKPIQLTRILSSLKKQIKHTSSRTSKERPTILVVDDDTPIRSLLRQELSEAGYQVKEAANGKAALDMVRIHKPDLIILDVMMPEINGFDVAAVLKNDPATMDIPIIILSIVQDRERGFRIGVDRYLTKPIDTEKLFHEVDELLEQGVSKKRVLVVDEDASAVKSLSEVLKARGYKVMEANPDTLFEMASEVKPDIIMLKALDRHDENTLKELKIQAGMENVMFFVYQ</sequence>
<dbReference type="Pfam" id="PF07495">
    <property type="entry name" value="Y_Y_Y"/>
    <property type="match status" value="1"/>
</dbReference>
<dbReference type="PROSITE" id="PS50110">
    <property type="entry name" value="RESPONSE_REGULATORY"/>
    <property type="match status" value="1"/>
</dbReference>
<dbReference type="EC" id="2.7.13.3" evidence="2"/>
<dbReference type="SMART" id="SM00065">
    <property type="entry name" value="GAF"/>
    <property type="match status" value="1"/>
</dbReference>
<dbReference type="CDD" id="cd00082">
    <property type="entry name" value="HisKA"/>
    <property type="match status" value="1"/>
</dbReference>
<feature type="chain" id="PRO_5046195412" description="histidine kinase" evidence="7">
    <location>
        <begin position="32"/>
        <end position="1455"/>
    </location>
</feature>
<organism evidence="10 11">
    <name type="scientific">Robiginitalea marina</name>
    <dbReference type="NCBI Taxonomy" id="2954105"/>
    <lineage>
        <taxon>Bacteria</taxon>
        <taxon>Pseudomonadati</taxon>
        <taxon>Bacteroidota</taxon>
        <taxon>Flavobacteriia</taxon>
        <taxon>Flavobacteriales</taxon>
        <taxon>Flavobacteriaceae</taxon>
        <taxon>Robiginitalea</taxon>
    </lineage>
</organism>